<name>A0A7W9FQR9_9HYPH</name>
<dbReference type="EMBL" id="JACHOO010000013">
    <property type="protein sequence ID" value="MBB5755100.1"/>
    <property type="molecule type" value="Genomic_DNA"/>
</dbReference>
<evidence type="ECO:0000313" key="1">
    <source>
        <dbReference type="EMBL" id="MBB5755100.1"/>
    </source>
</evidence>
<proteinExistence type="predicted"/>
<evidence type="ECO:0008006" key="3">
    <source>
        <dbReference type="Google" id="ProtNLM"/>
    </source>
</evidence>
<comment type="caution">
    <text evidence="1">The sequence shown here is derived from an EMBL/GenBank/DDBJ whole genome shotgun (WGS) entry which is preliminary data.</text>
</comment>
<gene>
    <name evidence="1" type="ORF">GGQ63_004199</name>
</gene>
<evidence type="ECO:0000313" key="2">
    <source>
        <dbReference type="Proteomes" id="UP000523821"/>
    </source>
</evidence>
<organism evidence="1 2">
    <name type="scientific">Prosthecomicrobium pneumaticum</name>
    <dbReference type="NCBI Taxonomy" id="81895"/>
    <lineage>
        <taxon>Bacteria</taxon>
        <taxon>Pseudomonadati</taxon>
        <taxon>Pseudomonadota</taxon>
        <taxon>Alphaproteobacteria</taxon>
        <taxon>Hyphomicrobiales</taxon>
        <taxon>Kaistiaceae</taxon>
        <taxon>Prosthecomicrobium</taxon>
    </lineage>
</organism>
<sequence>MMLPDNPLAPRRLPLPELSRRIKAWVRDALGLEDAIPVSVTELACRDPGCPAIETVIGILRPGLPIETVRLHGGLADIARADLLAALARRP</sequence>
<reference evidence="1 2" key="1">
    <citation type="submission" date="2020-08" db="EMBL/GenBank/DDBJ databases">
        <title>Genomic Encyclopedia of Type Strains, Phase IV (KMG-IV): sequencing the most valuable type-strain genomes for metagenomic binning, comparative biology and taxonomic classification.</title>
        <authorList>
            <person name="Goeker M."/>
        </authorList>
    </citation>
    <scope>NUCLEOTIDE SEQUENCE [LARGE SCALE GENOMIC DNA]</scope>
    <source>
        <strain evidence="1 2">DSM 16268</strain>
    </source>
</reference>
<dbReference type="RefSeq" id="WP_183858534.1">
    <property type="nucleotide sequence ID" value="NZ_JACHOO010000013.1"/>
</dbReference>
<protein>
    <recommendedName>
        <fullName evidence="3">Nitrate reductase</fullName>
    </recommendedName>
</protein>
<keyword evidence="2" id="KW-1185">Reference proteome</keyword>
<dbReference type="Proteomes" id="UP000523821">
    <property type="component" value="Unassembled WGS sequence"/>
</dbReference>
<accession>A0A7W9FQR9</accession>
<dbReference type="AlphaFoldDB" id="A0A7W9FQR9"/>